<proteinExistence type="predicted"/>
<name>A0A6C0C4F6_9ZZZZ</name>
<dbReference type="AlphaFoldDB" id="A0A6C0C4F6"/>
<sequence length="113" mass="13165">MLTDIILSDIPFPHGKEETIIMRVEEPTKITWDSIFAFIEEKSQMPRCVMAGSDSNGKYIYGKYLEYPDWVYDSFRLCQSNGKMTSAALVRIHSTPWAYYRKKGTKKKELTKN</sequence>
<dbReference type="EMBL" id="MN739336">
    <property type="protein sequence ID" value="QHS99246.1"/>
    <property type="molecule type" value="Genomic_DNA"/>
</dbReference>
<evidence type="ECO:0000313" key="1">
    <source>
        <dbReference type="EMBL" id="QHS99246.1"/>
    </source>
</evidence>
<reference evidence="1" key="1">
    <citation type="journal article" date="2020" name="Nature">
        <title>Giant virus diversity and host interactions through global metagenomics.</title>
        <authorList>
            <person name="Schulz F."/>
            <person name="Roux S."/>
            <person name="Paez-Espino D."/>
            <person name="Jungbluth S."/>
            <person name="Walsh D.A."/>
            <person name="Denef V.J."/>
            <person name="McMahon K.D."/>
            <person name="Konstantinidis K.T."/>
            <person name="Eloe-Fadrosh E.A."/>
            <person name="Kyrpides N.C."/>
            <person name="Woyke T."/>
        </authorList>
    </citation>
    <scope>NUCLEOTIDE SEQUENCE</scope>
    <source>
        <strain evidence="1">GVMAG-M-3300020185-33</strain>
    </source>
</reference>
<organism evidence="1">
    <name type="scientific">viral metagenome</name>
    <dbReference type="NCBI Taxonomy" id="1070528"/>
    <lineage>
        <taxon>unclassified sequences</taxon>
        <taxon>metagenomes</taxon>
        <taxon>organismal metagenomes</taxon>
    </lineage>
</organism>
<protein>
    <submittedName>
        <fullName evidence="1">Uncharacterized protein</fullName>
    </submittedName>
</protein>
<accession>A0A6C0C4F6</accession>